<gene>
    <name evidence="2" type="ORF">CA264_14500</name>
</gene>
<feature type="domain" description="Nucleotidyl transferase" evidence="1">
    <location>
        <begin position="8"/>
        <end position="236"/>
    </location>
</feature>
<dbReference type="EMBL" id="CP021235">
    <property type="protein sequence ID" value="ARS36541.1"/>
    <property type="molecule type" value="Genomic_DNA"/>
</dbReference>
<dbReference type="InterPro" id="IPR050486">
    <property type="entry name" value="Mannose-1P_guanyltransferase"/>
</dbReference>
<dbReference type="InterPro" id="IPR029044">
    <property type="entry name" value="Nucleotide-diphossugar_trans"/>
</dbReference>
<dbReference type="GO" id="GO:0016740">
    <property type="term" value="F:transferase activity"/>
    <property type="evidence" value="ECO:0007669"/>
    <property type="project" value="UniProtKB-KW"/>
</dbReference>
<dbReference type="STRING" id="709015.GCA_000472485_02940"/>
<keyword evidence="3" id="KW-1185">Reference proteome</keyword>
<keyword evidence="2" id="KW-0808">Transferase</keyword>
<evidence type="ECO:0000313" key="2">
    <source>
        <dbReference type="EMBL" id="ARS36541.1"/>
    </source>
</evidence>
<dbReference type="CDD" id="cd04181">
    <property type="entry name" value="NTP_transferase"/>
    <property type="match status" value="1"/>
</dbReference>
<dbReference type="SUPFAM" id="SSF53448">
    <property type="entry name" value="Nucleotide-diphospho-sugar transferases"/>
    <property type="match status" value="1"/>
</dbReference>
<dbReference type="OrthoDB" id="9803871at2"/>
<dbReference type="Gene3D" id="3.90.550.10">
    <property type="entry name" value="Spore Coat Polysaccharide Biosynthesis Protein SpsA, Chain A"/>
    <property type="match status" value="1"/>
</dbReference>
<dbReference type="Pfam" id="PF00483">
    <property type="entry name" value="NTP_transferase"/>
    <property type="match status" value="1"/>
</dbReference>
<dbReference type="InterPro" id="IPR005835">
    <property type="entry name" value="NTP_transferase_dom"/>
</dbReference>
<dbReference type="AlphaFoldDB" id="A0A1X9YUM5"/>
<dbReference type="Gene3D" id="2.160.10.10">
    <property type="entry name" value="Hexapeptide repeat proteins"/>
    <property type="match status" value="1"/>
</dbReference>
<evidence type="ECO:0000259" key="1">
    <source>
        <dbReference type="Pfam" id="PF00483"/>
    </source>
</evidence>
<reference evidence="3" key="1">
    <citation type="submission" date="2017-05" db="EMBL/GenBank/DDBJ databases">
        <authorList>
            <person name="Ray J."/>
            <person name="Price M."/>
            <person name="Deutschbauer A."/>
        </authorList>
    </citation>
    <scope>NUCLEOTIDE SEQUENCE [LARGE SCALE GENOMIC DNA]</scope>
    <source>
        <strain evidence="3">DSM 19842</strain>
    </source>
</reference>
<accession>A0A1X9YUM5</accession>
<protein>
    <submittedName>
        <fullName evidence="2">Nucleotidyltransferase</fullName>
    </submittedName>
</protein>
<dbReference type="RefSeq" id="WP_025608125.1">
    <property type="nucleotide sequence ID" value="NZ_CP021235.1"/>
</dbReference>
<dbReference type="Proteomes" id="UP000266292">
    <property type="component" value="Chromosome"/>
</dbReference>
<proteinExistence type="predicted"/>
<dbReference type="PANTHER" id="PTHR22572">
    <property type="entry name" value="SUGAR-1-PHOSPHATE GUANYL TRANSFERASE"/>
    <property type="match status" value="1"/>
</dbReference>
<sequence>MRIIVPMAGMGKRMRPHTLTVPKPLIPIAGKPIVQRLVEDIAKVCQEPIEEVAFIIGHFGEEVENDLKEIADKIGAKGTIVYQEEALGTAHAILCAKEALKGKVVVAFADTLFKADFQLDTNADGTIWVQRVEDPRPYGVVKLNDKNEITDFVEKPQEFISDLAIIGIYYFRDGEYLKEELQYLLDNDIKDKGEYQLTNALENMKNKGTKFIPAVISEWLDCGNKNATVHTNQRYLEYIKDEEGLVASSAKLENAVIIPPVYIGENVRITNSVVGPHVSIGNNTNVYNSVVSNSIIQESTSLKNGNVANSMLGNFVVYEGRQSDLSLGDYNTLTE</sequence>
<evidence type="ECO:0000313" key="3">
    <source>
        <dbReference type="Proteomes" id="UP000266292"/>
    </source>
</evidence>
<dbReference type="KEGG" id="pact:CA264_14500"/>
<organism evidence="2 3">
    <name type="scientific">Pontibacter actiniarum</name>
    <dbReference type="NCBI Taxonomy" id="323450"/>
    <lineage>
        <taxon>Bacteria</taxon>
        <taxon>Pseudomonadati</taxon>
        <taxon>Bacteroidota</taxon>
        <taxon>Cytophagia</taxon>
        <taxon>Cytophagales</taxon>
        <taxon>Hymenobacteraceae</taxon>
        <taxon>Pontibacter</taxon>
    </lineage>
</organism>
<name>A0A1X9YUM5_9BACT</name>